<comment type="subcellular location">
    <subcellularLocation>
        <location evidence="1">Membrane</location>
        <topology evidence="1">Multi-pass membrane protein</topology>
    </subcellularLocation>
</comment>
<dbReference type="Proteomes" id="UP000297741">
    <property type="component" value="Unassembled WGS sequence"/>
</dbReference>
<evidence type="ECO:0000256" key="5">
    <source>
        <dbReference type="SAM" id="Phobius"/>
    </source>
</evidence>
<feature type="transmembrane region" description="Helical" evidence="5">
    <location>
        <begin position="96"/>
        <end position="115"/>
    </location>
</feature>
<evidence type="ECO:0000259" key="6">
    <source>
        <dbReference type="PROSITE" id="PS50850"/>
    </source>
</evidence>
<feature type="transmembrane region" description="Helical" evidence="5">
    <location>
        <begin position="267"/>
        <end position="289"/>
    </location>
</feature>
<dbReference type="InterPro" id="IPR036259">
    <property type="entry name" value="MFS_trans_sf"/>
</dbReference>
<feature type="transmembrane region" description="Helical" evidence="5">
    <location>
        <begin position="38"/>
        <end position="60"/>
    </location>
</feature>
<organism evidence="7 8">
    <name type="scientific">Pseudotabrizicola sediminis</name>
    <dbReference type="NCBI Taxonomy" id="2486418"/>
    <lineage>
        <taxon>Bacteria</taxon>
        <taxon>Pseudomonadati</taxon>
        <taxon>Pseudomonadota</taxon>
        <taxon>Alphaproteobacteria</taxon>
        <taxon>Rhodobacterales</taxon>
        <taxon>Paracoccaceae</taxon>
        <taxon>Pseudotabrizicola</taxon>
    </lineage>
</organism>
<feature type="transmembrane region" description="Helical" evidence="5">
    <location>
        <begin position="200"/>
        <end position="219"/>
    </location>
</feature>
<gene>
    <name evidence="7" type="ORF">EEB11_16120</name>
</gene>
<comment type="caution">
    <text evidence="7">The sequence shown here is derived from an EMBL/GenBank/DDBJ whole genome shotgun (WGS) entry which is preliminary data.</text>
</comment>
<dbReference type="CDD" id="cd17393">
    <property type="entry name" value="MFS_MosC_like"/>
    <property type="match status" value="1"/>
</dbReference>
<feature type="transmembrane region" description="Helical" evidence="5">
    <location>
        <begin position="7"/>
        <end position="26"/>
    </location>
</feature>
<evidence type="ECO:0000313" key="7">
    <source>
        <dbReference type="EMBL" id="TGD42095.1"/>
    </source>
</evidence>
<feature type="transmembrane region" description="Helical" evidence="5">
    <location>
        <begin position="136"/>
        <end position="154"/>
    </location>
</feature>
<dbReference type="PANTHER" id="PTHR23514">
    <property type="entry name" value="BYPASS OF STOP CODON PROTEIN 6"/>
    <property type="match status" value="1"/>
</dbReference>
<evidence type="ECO:0000256" key="3">
    <source>
        <dbReference type="ARBA" id="ARBA00022989"/>
    </source>
</evidence>
<dbReference type="Pfam" id="PF07690">
    <property type="entry name" value="MFS_1"/>
    <property type="match status" value="1"/>
</dbReference>
<protein>
    <submittedName>
        <fullName evidence="7">MFS transporter</fullName>
    </submittedName>
</protein>
<feature type="transmembrane region" description="Helical" evidence="5">
    <location>
        <begin position="327"/>
        <end position="348"/>
    </location>
</feature>
<name>A0ABY2KIF1_9RHOB</name>
<dbReference type="SUPFAM" id="SSF103473">
    <property type="entry name" value="MFS general substrate transporter"/>
    <property type="match status" value="1"/>
</dbReference>
<dbReference type="InterPro" id="IPR051788">
    <property type="entry name" value="MFS_Transporter"/>
</dbReference>
<proteinExistence type="predicted"/>
<keyword evidence="8" id="KW-1185">Reference proteome</keyword>
<dbReference type="EMBL" id="RPEM01000012">
    <property type="protein sequence ID" value="TGD42095.1"/>
    <property type="molecule type" value="Genomic_DNA"/>
</dbReference>
<keyword evidence="2 5" id="KW-0812">Transmembrane</keyword>
<evidence type="ECO:0000256" key="4">
    <source>
        <dbReference type="ARBA" id="ARBA00023136"/>
    </source>
</evidence>
<keyword evidence="3 5" id="KW-1133">Transmembrane helix</keyword>
<dbReference type="InterPro" id="IPR020846">
    <property type="entry name" value="MFS_dom"/>
</dbReference>
<dbReference type="PROSITE" id="PS50850">
    <property type="entry name" value="MFS"/>
    <property type="match status" value="1"/>
</dbReference>
<sequence length="406" mass="41396">MAEAKRARWAVAMMFAAAGFVMGAWAPQIPLLLPRHQITEFTLGLLILVLGVGAVAAMLFTGRLIGRFGSVAVLRGFALSSAAALPVVVFSPSLPILVPAMALLGALIGSMDVAMNANAVEVERRLGRAIMSSSHGFWSLGGFVGGFAGAWVISRWGAEVQAGLVALLTAAMALAVMPFLRGEAPAPVAPAVPGEKTVLLPRAAGLWLLGALALFSMVPEGAVLDWAAIYLQKDMGSDVFRSGLGFAFFAGAMAIMRFAGDGVRNRFGAVLTLQVSGLLAAAGMMLAALAPTDTLAIAAFFITGLGVANMVPILFSAAGNYPGIPSGTAISTVTMVGYAGILVAPASIGFVAEAIGFRVTYAVLSVLLIVVAVLAGRTSGADEVQAVLEPGPPARRPDTGTSAMGA</sequence>
<keyword evidence="4 5" id="KW-0472">Membrane</keyword>
<feature type="transmembrane region" description="Helical" evidence="5">
    <location>
        <begin position="354"/>
        <end position="375"/>
    </location>
</feature>
<dbReference type="Gene3D" id="1.20.1250.20">
    <property type="entry name" value="MFS general substrate transporter like domains"/>
    <property type="match status" value="2"/>
</dbReference>
<evidence type="ECO:0000256" key="2">
    <source>
        <dbReference type="ARBA" id="ARBA00022692"/>
    </source>
</evidence>
<evidence type="ECO:0000256" key="1">
    <source>
        <dbReference type="ARBA" id="ARBA00004141"/>
    </source>
</evidence>
<dbReference type="PANTHER" id="PTHR23514:SF13">
    <property type="entry name" value="INNER MEMBRANE PROTEIN YBJJ"/>
    <property type="match status" value="1"/>
</dbReference>
<feature type="transmembrane region" description="Helical" evidence="5">
    <location>
        <begin position="295"/>
        <end position="315"/>
    </location>
</feature>
<dbReference type="InterPro" id="IPR011701">
    <property type="entry name" value="MFS"/>
</dbReference>
<accession>A0ABY2KIF1</accession>
<reference evidence="7 8" key="1">
    <citation type="submission" date="2018-11" db="EMBL/GenBank/DDBJ databases">
        <title>Tabrizicola sp. isolated from sediment of alpine lake.</title>
        <authorList>
            <person name="Liu Z."/>
        </authorList>
    </citation>
    <scope>NUCLEOTIDE SEQUENCE [LARGE SCALE GENOMIC DNA]</scope>
    <source>
        <strain evidence="7 8">DRYC-M-16</strain>
    </source>
</reference>
<evidence type="ECO:0000313" key="8">
    <source>
        <dbReference type="Proteomes" id="UP000297741"/>
    </source>
</evidence>
<feature type="transmembrane region" description="Helical" evidence="5">
    <location>
        <begin position="239"/>
        <end position="260"/>
    </location>
</feature>
<feature type="transmembrane region" description="Helical" evidence="5">
    <location>
        <begin position="160"/>
        <end position="180"/>
    </location>
</feature>
<feature type="domain" description="Major facilitator superfamily (MFS) profile" evidence="6">
    <location>
        <begin position="206"/>
        <end position="406"/>
    </location>
</feature>